<feature type="transmembrane region" description="Helical" evidence="1">
    <location>
        <begin position="21"/>
        <end position="37"/>
    </location>
</feature>
<organism evidence="2 3">
    <name type="scientific">Brassica campestris</name>
    <name type="common">Field mustard</name>
    <dbReference type="NCBI Taxonomy" id="3711"/>
    <lineage>
        <taxon>Eukaryota</taxon>
        <taxon>Viridiplantae</taxon>
        <taxon>Streptophyta</taxon>
        <taxon>Embryophyta</taxon>
        <taxon>Tracheophyta</taxon>
        <taxon>Spermatophyta</taxon>
        <taxon>Magnoliopsida</taxon>
        <taxon>eudicotyledons</taxon>
        <taxon>Gunneridae</taxon>
        <taxon>Pentapetalae</taxon>
        <taxon>rosids</taxon>
        <taxon>malvids</taxon>
        <taxon>Brassicales</taxon>
        <taxon>Brassicaceae</taxon>
        <taxon>Brassiceae</taxon>
        <taxon>Brassica</taxon>
    </lineage>
</organism>
<keyword evidence="1" id="KW-0812">Transmembrane</keyword>
<dbReference type="Gramene" id="A07p12300.2_BraZ1">
    <property type="protein sequence ID" value="A07p12300.2_BraZ1.CDS"/>
    <property type="gene ID" value="A07g12300.2_BraZ1"/>
</dbReference>
<dbReference type="AlphaFoldDB" id="A0A8D9M7U0"/>
<evidence type="ECO:0000313" key="3">
    <source>
        <dbReference type="Proteomes" id="UP000694005"/>
    </source>
</evidence>
<keyword evidence="1" id="KW-1133">Transmembrane helix</keyword>
<gene>
    <name evidence="2" type="ORF">BRAPAZ1V2_A07P12300.2</name>
</gene>
<protein>
    <submittedName>
        <fullName evidence="2">Uncharacterized protein</fullName>
    </submittedName>
</protein>
<evidence type="ECO:0000313" key="2">
    <source>
        <dbReference type="EMBL" id="CAG7901586.1"/>
    </source>
</evidence>
<name>A0A8D9M7U0_BRACM</name>
<sequence length="52" mass="6099">MKNLLLRDDDNPKNRKENISIQLLLVCFLLSLTWMDMDLHLGVSNQTLEQVE</sequence>
<dbReference type="EMBL" id="LS974623">
    <property type="protein sequence ID" value="CAG7901586.1"/>
    <property type="molecule type" value="Genomic_DNA"/>
</dbReference>
<accession>A0A8D9M7U0</accession>
<evidence type="ECO:0000256" key="1">
    <source>
        <dbReference type="SAM" id="Phobius"/>
    </source>
</evidence>
<reference evidence="2 3" key="1">
    <citation type="submission" date="2021-07" db="EMBL/GenBank/DDBJ databases">
        <authorList>
            <consortium name="Genoscope - CEA"/>
            <person name="William W."/>
        </authorList>
    </citation>
    <scope>NUCLEOTIDE SEQUENCE [LARGE SCALE GENOMIC DNA]</scope>
</reference>
<dbReference type="Proteomes" id="UP000694005">
    <property type="component" value="Chromosome A07"/>
</dbReference>
<proteinExistence type="predicted"/>
<keyword evidence="1" id="KW-0472">Membrane</keyword>